<feature type="domain" description="Ice-binding protein C-terminal" evidence="2">
    <location>
        <begin position="169"/>
        <end position="191"/>
    </location>
</feature>
<dbReference type="InterPro" id="IPR013424">
    <property type="entry name" value="Ice-binding_C"/>
</dbReference>
<keyword evidence="1" id="KW-0732">Signal</keyword>
<organism evidence="3 4">
    <name type="scientific">Marinobacter salsuginis</name>
    <dbReference type="NCBI Taxonomy" id="418719"/>
    <lineage>
        <taxon>Bacteria</taxon>
        <taxon>Pseudomonadati</taxon>
        <taxon>Pseudomonadota</taxon>
        <taxon>Gammaproteobacteria</taxon>
        <taxon>Pseudomonadales</taxon>
        <taxon>Marinobacteraceae</taxon>
        <taxon>Marinobacter</taxon>
    </lineage>
</organism>
<comment type="caution">
    <text evidence="3">The sequence shown here is derived from an EMBL/GenBank/DDBJ whole genome shotgun (WGS) entry which is preliminary data.</text>
</comment>
<name>A0A5M3Q3I0_9GAMM</name>
<protein>
    <recommendedName>
        <fullName evidence="2">Ice-binding protein C-terminal domain-containing protein</fullName>
    </recommendedName>
</protein>
<dbReference type="AlphaFoldDB" id="A0A5M3Q3I0"/>
<sequence length="196" mass="19835">MFTKKAITLALACGLGSLSAGALAHTTSIGFVPGSSFGDVTFWTGSYSHGGTPVNEGTLTLTGVDVTYNQTLAFNITPTSTKPTGLVDGTNNFYWGSTFGSSLDKTLTSDPLISGGVVWWQGVTFSGLVAGTYDFTCGATCGTTAQWASWGSGTGQLTLTAQDIGGGTPVPEPGTLGLLALGLVGVAAARRHRAAS</sequence>
<dbReference type="RefSeq" id="WP_136631049.1">
    <property type="nucleotide sequence ID" value="NZ_BGZI01000027.1"/>
</dbReference>
<accession>A0A5M3Q3I0</accession>
<dbReference type="Proteomes" id="UP000387223">
    <property type="component" value="Unassembled WGS sequence"/>
</dbReference>
<dbReference type="NCBIfam" id="TIGR02595">
    <property type="entry name" value="PEP_CTERM"/>
    <property type="match status" value="1"/>
</dbReference>
<evidence type="ECO:0000256" key="1">
    <source>
        <dbReference type="SAM" id="SignalP"/>
    </source>
</evidence>
<evidence type="ECO:0000259" key="2">
    <source>
        <dbReference type="Pfam" id="PF07589"/>
    </source>
</evidence>
<feature type="signal peptide" evidence="1">
    <location>
        <begin position="1"/>
        <end position="24"/>
    </location>
</feature>
<evidence type="ECO:0000313" key="3">
    <source>
        <dbReference type="EMBL" id="GBO89784.1"/>
    </source>
</evidence>
<proteinExistence type="predicted"/>
<dbReference type="EMBL" id="BGZI01000027">
    <property type="protein sequence ID" value="GBO89784.1"/>
    <property type="molecule type" value="Genomic_DNA"/>
</dbReference>
<dbReference type="Pfam" id="PF07589">
    <property type="entry name" value="PEP-CTERM"/>
    <property type="match status" value="1"/>
</dbReference>
<evidence type="ECO:0000313" key="4">
    <source>
        <dbReference type="Proteomes" id="UP000387223"/>
    </source>
</evidence>
<gene>
    <name evidence="3" type="ORF">MSSD14B_34520</name>
</gene>
<feature type="chain" id="PRO_5024368483" description="Ice-binding protein C-terminal domain-containing protein" evidence="1">
    <location>
        <begin position="25"/>
        <end position="196"/>
    </location>
</feature>
<reference evidence="3 4" key="1">
    <citation type="journal article" date="2019" name="J. Gen. Appl. Microbiol.">
        <title>Aerobic degradation of cis-dichloroethene by the marine bacterium Marinobacter salsuginis strain 5N-3.</title>
        <authorList>
            <person name="Inoue Y."/>
            <person name="Fukunaga Y."/>
            <person name="Katsumata H."/>
            <person name="Ohji S."/>
            <person name="Hosoyama A."/>
            <person name="Mori K."/>
            <person name="Ando K."/>
        </authorList>
    </citation>
    <scope>NUCLEOTIDE SEQUENCE [LARGE SCALE GENOMIC DNA]</scope>
    <source>
        <strain evidence="3 4">NBRC 109114</strain>
    </source>
</reference>